<dbReference type="PROSITE" id="PS51257">
    <property type="entry name" value="PROKAR_LIPOPROTEIN"/>
    <property type="match status" value="1"/>
</dbReference>
<organism evidence="4 5">
    <name type="scientific">Paenibacillus oryzisoli</name>
    <dbReference type="NCBI Taxonomy" id="1850517"/>
    <lineage>
        <taxon>Bacteria</taxon>
        <taxon>Bacillati</taxon>
        <taxon>Bacillota</taxon>
        <taxon>Bacilli</taxon>
        <taxon>Bacillales</taxon>
        <taxon>Paenibacillaceae</taxon>
        <taxon>Paenibacillus</taxon>
    </lineage>
</organism>
<evidence type="ECO:0000313" key="5">
    <source>
        <dbReference type="Proteomes" id="UP000078454"/>
    </source>
</evidence>
<dbReference type="PANTHER" id="PTHR35936">
    <property type="entry name" value="MEMBRANE-BOUND LYTIC MUREIN TRANSGLYCOSYLASE F"/>
    <property type="match status" value="1"/>
</dbReference>
<comment type="caution">
    <text evidence="4">The sequence shown here is derived from an EMBL/GenBank/DDBJ whole genome shotgun (WGS) entry which is preliminary data.</text>
</comment>
<evidence type="ECO:0000259" key="3">
    <source>
        <dbReference type="SMART" id="SM00079"/>
    </source>
</evidence>
<gene>
    <name evidence="4" type="ORF">A8708_33190</name>
</gene>
<dbReference type="SMART" id="SM00062">
    <property type="entry name" value="PBPb"/>
    <property type="match status" value="1"/>
</dbReference>
<dbReference type="AlphaFoldDB" id="A0A198ALU3"/>
<keyword evidence="5" id="KW-1185">Reference proteome</keyword>
<proteinExistence type="predicted"/>
<dbReference type="STRING" id="1850517.A8708_33190"/>
<dbReference type="SUPFAM" id="SSF53850">
    <property type="entry name" value="Periplasmic binding protein-like II"/>
    <property type="match status" value="1"/>
</dbReference>
<name>A0A198ALU3_9BACL</name>
<reference evidence="4 5" key="1">
    <citation type="submission" date="2016-05" db="EMBL/GenBank/DDBJ databases">
        <title>Paenibacillus sp. 1ZS3-15 nov., isolated from the rhizosphere soil.</title>
        <authorList>
            <person name="Zhang X.X."/>
            <person name="Zhang J."/>
        </authorList>
    </citation>
    <scope>NUCLEOTIDE SEQUENCE [LARGE SCALE GENOMIC DNA]</scope>
    <source>
        <strain evidence="4 5">1ZS3-15</strain>
    </source>
</reference>
<protein>
    <submittedName>
        <fullName evidence="4">Glutamine ABC transporter substrate-bindnig protein</fullName>
    </submittedName>
</protein>
<evidence type="ECO:0000313" key="4">
    <source>
        <dbReference type="EMBL" id="OAS22040.1"/>
    </source>
</evidence>
<dbReference type="RefSeq" id="WP_068662180.1">
    <property type="nucleotide sequence ID" value="NZ_LYPB01000046.1"/>
</dbReference>
<evidence type="ECO:0000256" key="1">
    <source>
        <dbReference type="ARBA" id="ARBA00022729"/>
    </source>
</evidence>
<evidence type="ECO:0000259" key="2">
    <source>
        <dbReference type="SMART" id="SM00062"/>
    </source>
</evidence>
<dbReference type="InterPro" id="IPR001638">
    <property type="entry name" value="Solute-binding_3/MltF_N"/>
</dbReference>
<dbReference type="GO" id="GO:0016020">
    <property type="term" value="C:membrane"/>
    <property type="evidence" value="ECO:0007669"/>
    <property type="project" value="InterPro"/>
</dbReference>
<dbReference type="SMART" id="SM00079">
    <property type="entry name" value="PBPe"/>
    <property type="match status" value="1"/>
</dbReference>
<keyword evidence="1" id="KW-0732">Signal</keyword>
<dbReference type="OrthoDB" id="9774451at2"/>
<dbReference type="Gene3D" id="3.40.190.10">
    <property type="entry name" value="Periplasmic binding protein-like II"/>
    <property type="match status" value="2"/>
</dbReference>
<dbReference type="PANTHER" id="PTHR35936:SF17">
    <property type="entry name" value="ARGININE-BINDING EXTRACELLULAR PROTEIN ARTP"/>
    <property type="match status" value="1"/>
</dbReference>
<dbReference type="InterPro" id="IPR001320">
    <property type="entry name" value="Iontro_rcpt_C"/>
</dbReference>
<feature type="domain" description="Ionotropic glutamate receptor C-terminal" evidence="3">
    <location>
        <begin position="31"/>
        <end position="248"/>
    </location>
</feature>
<accession>A0A198ALU3</accession>
<sequence length="269" mass="29966">MNEGWRSKRGIVLWITLLIALIASGCTQNKTVKVGIEENFRPYTFIDGGEKKGFEVDLWQAIAEKSKLKYELVPMEMGELNKGLKSGAIDLAIAGKTITDARSNDLEYSDPYFQTNLVILTASENSVIKGKDDLVDKAIATENGSPGFYYASEIQGAKIHGFSKISDAYAELKSHTADAVIVEERNAQDFMKNTAQGAVKIVGEPFNKDSLAILAKKKNKYIGRINEALQSVSKDGTYEDLYTKWFTSKPKMMPNKIKKEVEHDLQHET</sequence>
<feature type="domain" description="Solute-binding protein family 3/N-terminal" evidence="2">
    <location>
        <begin position="31"/>
        <end position="249"/>
    </location>
</feature>
<dbReference type="EMBL" id="LYPB01000046">
    <property type="protein sequence ID" value="OAS22040.1"/>
    <property type="molecule type" value="Genomic_DNA"/>
</dbReference>
<dbReference type="Pfam" id="PF00497">
    <property type="entry name" value="SBP_bac_3"/>
    <property type="match status" value="1"/>
</dbReference>
<dbReference type="Proteomes" id="UP000078454">
    <property type="component" value="Unassembled WGS sequence"/>
</dbReference>
<dbReference type="GO" id="GO:0015276">
    <property type="term" value="F:ligand-gated monoatomic ion channel activity"/>
    <property type="evidence" value="ECO:0007669"/>
    <property type="project" value="InterPro"/>
</dbReference>